<dbReference type="Gene3D" id="3.40.50.300">
    <property type="entry name" value="P-loop containing nucleotide triphosphate hydrolases"/>
    <property type="match status" value="1"/>
</dbReference>
<dbReference type="InterPro" id="IPR045076">
    <property type="entry name" value="MutS"/>
</dbReference>
<sequence length="603" mass="69272">MKRIDEIRRSGERVDFYIPFMPGELKTLLISQSYLNVDTFHTLRLFLTHLRTLKNRYDKGKLKDYFNRFHNYDDIITEINAKIDDNKEIKNDASPALYKIRMKKRTLYNQIKNELKEILNSASHLFTELNIVERNGRYVLPVKANLKHGLPGIVHAYSNSGETVFIEPMQIVEFGAELIELEKEEQDEIVNILRALTSEIKLIIDDIESDIDYAANLDLLFAKVNYASDYNCSMPVFGDHLDIRNGYHPLLKHLKKDTVPLNLNMPTNKKVLLISGPNAGGKTVVLKTVGLLCLMAKFGMFIPADEGTVIPFFDEIYADIGDEQSLESDLSTFAAHLLQIKYALESKNGNNLVLLDELMNQTSVEEGSALASAIMEELAKRKNIVLATTHNESLKIYVSKKNDMINAGMEFTDRPTYRLILGIPQPSNALKLAEQMGLDKAVIENAKSYLDKEKESLNELFESLSKELTVVQEEKEKLNRLINEYDSKLADFQSKKKKEMNELKEKYQKELLKAKHRIEELVRTLRKEGPKPEVVKETKEFFKEELKKEESKIPYYPQIGEMVKIKGSNRPGIVLAQHQGRFKIGFDNLFFWAKPEEIEPEVK</sequence>
<dbReference type="GO" id="GO:0016887">
    <property type="term" value="F:ATP hydrolysis activity"/>
    <property type="evidence" value="ECO:0007669"/>
    <property type="project" value="InterPro"/>
</dbReference>
<dbReference type="PANTHER" id="PTHR48466:SF2">
    <property type="entry name" value="OS10G0509000 PROTEIN"/>
    <property type="match status" value="1"/>
</dbReference>
<dbReference type="NCBIfam" id="TIGR01069">
    <property type="entry name" value="mutS2"/>
    <property type="match status" value="1"/>
</dbReference>
<protein>
    <recommendedName>
        <fullName evidence="11">Endonuclease MutS2</fullName>
    </recommendedName>
</protein>
<dbReference type="InterPro" id="IPR000432">
    <property type="entry name" value="DNA_mismatch_repair_MutS_C"/>
</dbReference>
<proteinExistence type="predicted"/>
<gene>
    <name evidence="10" type="ORF">ENV70_05090</name>
</gene>
<keyword evidence="2" id="KW-0547">Nucleotide-binding</keyword>
<organism evidence="10">
    <name type="scientific">candidate division WOR-3 bacterium</name>
    <dbReference type="NCBI Taxonomy" id="2052148"/>
    <lineage>
        <taxon>Bacteria</taxon>
        <taxon>Bacteria division WOR-3</taxon>
    </lineage>
</organism>
<evidence type="ECO:0008006" key="11">
    <source>
        <dbReference type="Google" id="ProtNLM"/>
    </source>
</evidence>
<dbReference type="GO" id="GO:0030983">
    <property type="term" value="F:mismatched DNA binding"/>
    <property type="evidence" value="ECO:0007669"/>
    <property type="project" value="InterPro"/>
</dbReference>
<feature type="domain" description="DNA mismatch repair protein MutS core" evidence="8">
    <location>
        <begin position="1"/>
        <end position="254"/>
    </location>
</feature>
<feature type="coiled-coil region" evidence="7">
    <location>
        <begin position="454"/>
        <end position="528"/>
    </location>
</feature>
<dbReference type="GO" id="GO:0045910">
    <property type="term" value="P:negative regulation of DNA recombination"/>
    <property type="evidence" value="ECO:0007669"/>
    <property type="project" value="InterPro"/>
</dbReference>
<dbReference type="SUPFAM" id="SSF103657">
    <property type="entry name" value="BAR/IMD domain-like"/>
    <property type="match status" value="1"/>
</dbReference>
<dbReference type="FunFam" id="3.40.50.300:FF:000830">
    <property type="entry name" value="Endonuclease MutS2"/>
    <property type="match status" value="1"/>
</dbReference>
<evidence type="ECO:0000259" key="8">
    <source>
        <dbReference type="SMART" id="SM00533"/>
    </source>
</evidence>
<evidence type="ECO:0000256" key="2">
    <source>
        <dbReference type="ARBA" id="ARBA00022741"/>
    </source>
</evidence>
<keyword evidence="5" id="KW-0694">RNA-binding</keyword>
<feature type="domain" description="DNA mismatch repair proteins mutS family" evidence="9">
    <location>
        <begin position="269"/>
        <end position="451"/>
    </location>
</feature>
<keyword evidence="3" id="KW-0378">Hydrolase</keyword>
<dbReference type="InterPro" id="IPR007696">
    <property type="entry name" value="DNA_mismatch_repair_MutS_core"/>
</dbReference>
<dbReference type="InterPro" id="IPR005747">
    <property type="entry name" value="MutS2"/>
</dbReference>
<dbReference type="PIRSF" id="PIRSF005814">
    <property type="entry name" value="MutS_YshD"/>
    <property type="match status" value="1"/>
</dbReference>
<evidence type="ECO:0000259" key="9">
    <source>
        <dbReference type="SMART" id="SM00534"/>
    </source>
</evidence>
<evidence type="ECO:0000313" key="10">
    <source>
        <dbReference type="EMBL" id="HHS62969.1"/>
    </source>
</evidence>
<keyword evidence="6" id="KW-0238">DNA-binding</keyword>
<evidence type="ECO:0000256" key="4">
    <source>
        <dbReference type="ARBA" id="ARBA00022840"/>
    </source>
</evidence>
<dbReference type="GO" id="GO:0004519">
    <property type="term" value="F:endonuclease activity"/>
    <property type="evidence" value="ECO:0007669"/>
    <property type="project" value="UniProtKB-KW"/>
</dbReference>
<dbReference type="GO" id="GO:0006298">
    <property type="term" value="P:mismatch repair"/>
    <property type="evidence" value="ECO:0007669"/>
    <property type="project" value="InterPro"/>
</dbReference>
<dbReference type="GO" id="GO:0019843">
    <property type="term" value="F:rRNA binding"/>
    <property type="evidence" value="ECO:0007669"/>
    <property type="project" value="UniProtKB-KW"/>
</dbReference>
<evidence type="ECO:0000256" key="7">
    <source>
        <dbReference type="SAM" id="Coils"/>
    </source>
</evidence>
<dbReference type="InterPro" id="IPR027267">
    <property type="entry name" value="AH/BAR_dom_sf"/>
</dbReference>
<dbReference type="AlphaFoldDB" id="A0A7C6EN51"/>
<accession>A0A7C6EN51</accession>
<keyword evidence="1" id="KW-0699">rRNA-binding</keyword>
<dbReference type="SUPFAM" id="SSF48334">
    <property type="entry name" value="DNA repair protein MutS, domain III"/>
    <property type="match status" value="1"/>
</dbReference>
<dbReference type="InterPro" id="IPR027417">
    <property type="entry name" value="P-loop_NTPase"/>
</dbReference>
<dbReference type="Pfam" id="PF00488">
    <property type="entry name" value="MutS_V"/>
    <property type="match status" value="1"/>
</dbReference>
<dbReference type="SMART" id="SM00533">
    <property type="entry name" value="MUTSd"/>
    <property type="match status" value="1"/>
</dbReference>
<evidence type="ECO:0000256" key="3">
    <source>
        <dbReference type="ARBA" id="ARBA00022801"/>
    </source>
</evidence>
<dbReference type="PANTHER" id="PTHR48466">
    <property type="entry name" value="OS10G0509000 PROTEIN-RELATED"/>
    <property type="match status" value="1"/>
</dbReference>
<name>A0A7C6EN51_UNCW3</name>
<keyword evidence="7" id="KW-0175">Coiled coil</keyword>
<keyword evidence="4" id="KW-0067">ATP-binding</keyword>
<dbReference type="SUPFAM" id="SSF52540">
    <property type="entry name" value="P-loop containing nucleoside triphosphate hydrolases"/>
    <property type="match status" value="1"/>
</dbReference>
<dbReference type="InterPro" id="IPR036187">
    <property type="entry name" value="DNA_mismatch_repair_MutS_sf"/>
</dbReference>
<evidence type="ECO:0000256" key="5">
    <source>
        <dbReference type="ARBA" id="ARBA00022884"/>
    </source>
</evidence>
<dbReference type="SMART" id="SM00534">
    <property type="entry name" value="MUTSac"/>
    <property type="match status" value="1"/>
</dbReference>
<comment type="caution">
    <text evidence="10">The sequence shown here is derived from an EMBL/GenBank/DDBJ whole genome shotgun (WGS) entry which is preliminary data.</text>
</comment>
<evidence type="ECO:0000256" key="6">
    <source>
        <dbReference type="ARBA" id="ARBA00023125"/>
    </source>
</evidence>
<evidence type="ECO:0000256" key="1">
    <source>
        <dbReference type="ARBA" id="ARBA00022730"/>
    </source>
</evidence>
<dbReference type="GO" id="GO:0005524">
    <property type="term" value="F:ATP binding"/>
    <property type="evidence" value="ECO:0007669"/>
    <property type="project" value="UniProtKB-KW"/>
</dbReference>
<dbReference type="GO" id="GO:0140664">
    <property type="term" value="F:ATP-dependent DNA damage sensor activity"/>
    <property type="evidence" value="ECO:0007669"/>
    <property type="project" value="InterPro"/>
</dbReference>
<dbReference type="EMBL" id="DTHJ01000108">
    <property type="protein sequence ID" value="HHS62969.1"/>
    <property type="molecule type" value="Genomic_DNA"/>
</dbReference>
<reference evidence="10" key="1">
    <citation type="journal article" date="2020" name="mSystems">
        <title>Genome- and Community-Level Interaction Insights into Carbon Utilization and Element Cycling Functions of Hydrothermarchaeota in Hydrothermal Sediment.</title>
        <authorList>
            <person name="Zhou Z."/>
            <person name="Liu Y."/>
            <person name="Xu W."/>
            <person name="Pan J."/>
            <person name="Luo Z.H."/>
            <person name="Li M."/>
        </authorList>
    </citation>
    <scope>NUCLEOTIDE SEQUENCE [LARGE SCALE GENOMIC DNA]</scope>
    <source>
        <strain evidence="10">SpSt-783</strain>
    </source>
</reference>